<dbReference type="InterPro" id="IPR001962">
    <property type="entry name" value="Asn_synthase"/>
</dbReference>
<dbReference type="PROSITE" id="PS00062">
    <property type="entry name" value="ALDOKETO_REDUCTASE_2"/>
    <property type="match status" value="1"/>
</dbReference>
<sequence length="724" mass="80879">MEPISSCPDESDGAGESFTLKRLAKKLGSCQKSNDIVNVILNLTGAWAVIYYRLSWSNVPSGTVSVLKMDDIWSYTTIYSTLQINESSWAKQFVEPKFVLLSALANKLLNTSHESLGYEPTESELSEAATEMVQRLRDSVRRSLRDVLEGVLSLSLLFSGGVDSLLLAHVLHKCIPVTVIVDLINVSFDDKSADFGGAPDRPRGIEAFKHLRDCYPERHFRLILANVSSEELTVCRPKYIARLVAPSFSVLDDSIACVLWFAARAEGFLYDECNEYCGVERVKSDSKVVLVGSGADELFGGYSRHRVSFQRGGRCAAIDEMQQELWKIGERNLGRDDRVISGLGIDVRAPFLDDAFVEWVNRLPLELKADFTKERGAGEKIIIRQALKDLGAPASLYGAPKRAMQFGTRIAKLEGRKERGSDRCFVVGMSLATVAGGVAKLNTGLPFPLVGLGTYKVTGQETITAVVDAALKAGYRMFDTAKYYHNEPELGNALQELLPKYGLKREDIYITTKFFPAAANNAEFARKMVDESLRDLKTSYIDLMLIHYPKAEACANDDPRNVVNRHDAYVELEKIKAEGKIRSVGVSNYEINHLEEIKQFGKMMPAVNQVEFHPHFTRQPLHDYCDKEGIFFQAFSSLARNHEDLIGDPVIVRVAEKHKTSPQLILLAWAHNIGVGIVPKSASPSRVIENFKVVDLKLSQEELDEISKLNRDKHYIRCEGWNVL</sequence>
<feature type="domain" description="Asparagine synthetase" evidence="6">
    <location>
        <begin position="325"/>
        <end position="408"/>
    </location>
</feature>
<feature type="domain" description="Asparagine synthetase" evidence="6">
    <location>
        <begin position="276"/>
        <end position="313"/>
    </location>
</feature>
<feature type="domain" description="NADP-dependent oxidoreductase" evidence="5">
    <location>
        <begin position="451"/>
        <end position="710"/>
    </location>
</feature>
<dbReference type="InterPro" id="IPR014729">
    <property type="entry name" value="Rossmann-like_a/b/a_fold"/>
</dbReference>
<dbReference type="FunFam" id="3.20.20.100:FF:000002">
    <property type="entry name" value="2,5-diketo-D-gluconic acid reductase A"/>
    <property type="match status" value="1"/>
</dbReference>
<evidence type="ECO:0000256" key="2">
    <source>
        <dbReference type="ARBA" id="ARBA00022888"/>
    </source>
</evidence>
<dbReference type="AlphaFoldDB" id="A0A183UCH4"/>
<evidence type="ECO:0000256" key="4">
    <source>
        <dbReference type="ARBA" id="ARBA00023002"/>
    </source>
</evidence>
<evidence type="ECO:0000259" key="6">
    <source>
        <dbReference type="Pfam" id="PF00733"/>
    </source>
</evidence>
<dbReference type="InterPro" id="IPR020471">
    <property type="entry name" value="AKR"/>
</dbReference>
<dbReference type="Pfam" id="PF00733">
    <property type="entry name" value="Asn_synthase"/>
    <property type="match status" value="2"/>
</dbReference>
<evidence type="ECO:0000313" key="9">
    <source>
        <dbReference type="WBParaSite" id="TCNE_0000619401-mRNA-1"/>
    </source>
</evidence>
<organism evidence="8 9">
    <name type="scientific">Toxocara canis</name>
    <name type="common">Canine roundworm</name>
    <dbReference type="NCBI Taxonomy" id="6265"/>
    <lineage>
        <taxon>Eukaryota</taxon>
        <taxon>Metazoa</taxon>
        <taxon>Ecdysozoa</taxon>
        <taxon>Nematoda</taxon>
        <taxon>Chromadorea</taxon>
        <taxon>Rhabditida</taxon>
        <taxon>Spirurina</taxon>
        <taxon>Ascaridomorpha</taxon>
        <taxon>Ascaridoidea</taxon>
        <taxon>Toxocaridae</taxon>
        <taxon>Toxocara</taxon>
    </lineage>
</organism>
<dbReference type="InterPro" id="IPR023210">
    <property type="entry name" value="NADP_OxRdtase_dom"/>
</dbReference>
<dbReference type="GO" id="GO:0004066">
    <property type="term" value="F:asparagine synthase (glutamine-hydrolyzing) activity"/>
    <property type="evidence" value="ECO:0007669"/>
    <property type="project" value="InterPro"/>
</dbReference>
<dbReference type="SUPFAM" id="SSF52402">
    <property type="entry name" value="Adenine nucleotide alpha hydrolases-like"/>
    <property type="match status" value="1"/>
</dbReference>
<dbReference type="GO" id="GO:0006529">
    <property type="term" value="P:asparagine biosynthetic process"/>
    <property type="evidence" value="ECO:0007669"/>
    <property type="project" value="UniProtKB-KW"/>
</dbReference>
<evidence type="ECO:0000313" key="8">
    <source>
        <dbReference type="Proteomes" id="UP000050794"/>
    </source>
</evidence>
<dbReference type="Pfam" id="PF00248">
    <property type="entry name" value="Aldo_ket_red"/>
    <property type="match status" value="1"/>
</dbReference>
<proteinExistence type="predicted"/>
<dbReference type="Gene3D" id="3.20.20.100">
    <property type="entry name" value="NADP-dependent oxidoreductase domain"/>
    <property type="match status" value="1"/>
</dbReference>
<keyword evidence="3" id="KW-0315">Glutamine amidotransferase</keyword>
<keyword evidence="1" id="KW-0028">Amino-acid biosynthesis</keyword>
<dbReference type="Proteomes" id="UP000050794">
    <property type="component" value="Unassembled WGS sequence"/>
</dbReference>
<dbReference type="EMBL" id="UYWY01019451">
    <property type="protein sequence ID" value="VDM37491.1"/>
    <property type="molecule type" value="Genomic_DNA"/>
</dbReference>
<dbReference type="Gene3D" id="3.40.50.620">
    <property type="entry name" value="HUPs"/>
    <property type="match status" value="1"/>
</dbReference>
<name>A0A183UCH4_TOXCA</name>
<reference evidence="7 8" key="2">
    <citation type="submission" date="2018-11" db="EMBL/GenBank/DDBJ databases">
        <authorList>
            <consortium name="Pathogen Informatics"/>
        </authorList>
    </citation>
    <scope>NUCLEOTIDE SEQUENCE [LARGE SCALE GENOMIC DNA]</scope>
</reference>
<gene>
    <name evidence="7" type="ORF">TCNE_LOCUS6194</name>
</gene>
<keyword evidence="2" id="KW-0061">Asparagine biosynthesis</keyword>
<evidence type="ECO:0000256" key="3">
    <source>
        <dbReference type="ARBA" id="ARBA00022962"/>
    </source>
</evidence>
<accession>A0A183UCH4</accession>
<protein>
    <submittedName>
        <fullName evidence="9">Aldo_ket_red domain-containing protein</fullName>
    </submittedName>
</protein>
<keyword evidence="4" id="KW-0560">Oxidoreductase</keyword>
<dbReference type="SUPFAM" id="SSF51430">
    <property type="entry name" value="NAD(P)-linked oxidoreductase"/>
    <property type="match status" value="1"/>
</dbReference>
<dbReference type="InterPro" id="IPR051857">
    <property type="entry name" value="Asn_synthetase_domain"/>
</dbReference>
<dbReference type="CDD" id="cd01991">
    <property type="entry name" value="Asn_synthase_B_C"/>
    <property type="match status" value="1"/>
</dbReference>
<evidence type="ECO:0000256" key="1">
    <source>
        <dbReference type="ARBA" id="ARBA00022605"/>
    </source>
</evidence>
<evidence type="ECO:0000259" key="5">
    <source>
        <dbReference type="Pfam" id="PF00248"/>
    </source>
</evidence>
<dbReference type="WBParaSite" id="TCNE_0000619401-mRNA-1">
    <property type="protein sequence ID" value="TCNE_0000619401-mRNA-1"/>
    <property type="gene ID" value="TCNE_0000619401"/>
</dbReference>
<keyword evidence="8" id="KW-1185">Reference proteome</keyword>
<dbReference type="GO" id="GO:0016616">
    <property type="term" value="F:oxidoreductase activity, acting on the CH-OH group of donors, NAD or NADP as acceptor"/>
    <property type="evidence" value="ECO:0007669"/>
    <property type="project" value="UniProtKB-ARBA"/>
</dbReference>
<dbReference type="PRINTS" id="PR00069">
    <property type="entry name" value="ALDKETRDTASE"/>
</dbReference>
<dbReference type="InterPro" id="IPR018170">
    <property type="entry name" value="Aldo/ket_reductase_CS"/>
</dbReference>
<dbReference type="PANTHER" id="PTHR45937:SF1">
    <property type="entry name" value="ASPARAGINE SYNTHETASE DOMAIN-CONTAINING PROTEIN 1"/>
    <property type="match status" value="1"/>
</dbReference>
<evidence type="ECO:0000313" key="7">
    <source>
        <dbReference type="EMBL" id="VDM37491.1"/>
    </source>
</evidence>
<dbReference type="InterPro" id="IPR036812">
    <property type="entry name" value="NAD(P)_OxRdtase_dom_sf"/>
</dbReference>
<dbReference type="PANTHER" id="PTHR45937">
    <property type="entry name" value="ASPARAGINE SYNTHETASE DOMAIN-CONTAINING PROTEIN 1"/>
    <property type="match status" value="1"/>
</dbReference>
<reference evidence="9" key="1">
    <citation type="submission" date="2016-06" db="UniProtKB">
        <authorList>
            <consortium name="WormBaseParasite"/>
        </authorList>
    </citation>
    <scope>IDENTIFICATION</scope>
</reference>